<evidence type="ECO:0000313" key="1">
    <source>
        <dbReference type="EMBL" id="KAL3513058.1"/>
    </source>
</evidence>
<dbReference type="AlphaFoldDB" id="A0ABD2Z0L6"/>
<sequence length="88" mass="9859">MMPGRSPWLKLQLLSRRDSVGLQEASSSVPSRQASKIRLIRSRSHSSIPGARKHLEVLFNLRECAWTSGMPPRPWKGVDDDDCNGMVS</sequence>
<organism evidence="1 2">
    <name type="scientific">Cinchona calisaya</name>
    <dbReference type="NCBI Taxonomy" id="153742"/>
    <lineage>
        <taxon>Eukaryota</taxon>
        <taxon>Viridiplantae</taxon>
        <taxon>Streptophyta</taxon>
        <taxon>Embryophyta</taxon>
        <taxon>Tracheophyta</taxon>
        <taxon>Spermatophyta</taxon>
        <taxon>Magnoliopsida</taxon>
        <taxon>eudicotyledons</taxon>
        <taxon>Gunneridae</taxon>
        <taxon>Pentapetalae</taxon>
        <taxon>asterids</taxon>
        <taxon>lamiids</taxon>
        <taxon>Gentianales</taxon>
        <taxon>Rubiaceae</taxon>
        <taxon>Cinchonoideae</taxon>
        <taxon>Cinchoneae</taxon>
        <taxon>Cinchona</taxon>
    </lineage>
</organism>
<reference evidence="1 2" key="1">
    <citation type="submission" date="2024-11" db="EMBL/GenBank/DDBJ databases">
        <title>A near-complete genome assembly of Cinchona calisaya.</title>
        <authorList>
            <person name="Lian D.C."/>
            <person name="Zhao X.W."/>
            <person name="Wei L."/>
        </authorList>
    </citation>
    <scope>NUCLEOTIDE SEQUENCE [LARGE SCALE GENOMIC DNA]</scope>
    <source>
        <tissue evidence="1">Nenye</tissue>
    </source>
</reference>
<evidence type="ECO:0000313" key="2">
    <source>
        <dbReference type="Proteomes" id="UP001630127"/>
    </source>
</evidence>
<dbReference type="Proteomes" id="UP001630127">
    <property type="component" value="Unassembled WGS sequence"/>
</dbReference>
<comment type="caution">
    <text evidence="1">The sequence shown here is derived from an EMBL/GenBank/DDBJ whole genome shotgun (WGS) entry which is preliminary data.</text>
</comment>
<keyword evidence="2" id="KW-1185">Reference proteome</keyword>
<gene>
    <name evidence="1" type="ORF">ACH5RR_025775</name>
</gene>
<name>A0ABD2Z0L6_9GENT</name>
<accession>A0ABD2Z0L6</accession>
<proteinExistence type="predicted"/>
<protein>
    <submittedName>
        <fullName evidence="1">Uncharacterized protein</fullName>
    </submittedName>
</protein>
<dbReference type="EMBL" id="JBJUIK010000011">
    <property type="protein sequence ID" value="KAL3513058.1"/>
    <property type="molecule type" value="Genomic_DNA"/>
</dbReference>